<accession>A0AAJ4WB89</accession>
<dbReference type="EMBL" id="FOLW01000006">
    <property type="protein sequence ID" value="SFC96940.1"/>
    <property type="molecule type" value="Genomic_DNA"/>
</dbReference>
<dbReference type="PANTHER" id="PTHR31126">
    <property type="entry name" value="TYROSINE-PROTEIN PHOSPHATASE"/>
    <property type="match status" value="1"/>
</dbReference>
<feature type="signal peptide" evidence="2">
    <location>
        <begin position="1"/>
        <end position="26"/>
    </location>
</feature>
<dbReference type="GO" id="GO:0004721">
    <property type="term" value="F:phosphoprotein phosphatase activity"/>
    <property type="evidence" value="ECO:0007669"/>
    <property type="project" value="InterPro"/>
</dbReference>
<dbReference type="AlphaFoldDB" id="A0AAJ4WB89"/>
<dbReference type="RefSeq" id="WP_074822934.1">
    <property type="nucleotide sequence ID" value="NZ_FOLW01000006.1"/>
</dbReference>
<dbReference type="Pfam" id="PF13350">
    <property type="entry name" value="Y_phosphatase3"/>
    <property type="match status" value="1"/>
</dbReference>
<reference evidence="3 4" key="1">
    <citation type="submission" date="2016-10" db="EMBL/GenBank/DDBJ databases">
        <authorList>
            <person name="Varghese N."/>
            <person name="Submissions S."/>
        </authorList>
    </citation>
    <scope>NUCLEOTIDE SEQUENCE [LARGE SCALE GENOMIC DNA]</scope>
    <source>
        <strain evidence="3 4">DSM 5563</strain>
    </source>
</reference>
<organism evidence="3 4">
    <name type="scientific">Pragia fontium DSM 5563 = ATCC 49100</name>
    <dbReference type="NCBI Taxonomy" id="1122977"/>
    <lineage>
        <taxon>Bacteria</taxon>
        <taxon>Pseudomonadati</taxon>
        <taxon>Pseudomonadota</taxon>
        <taxon>Gammaproteobacteria</taxon>
        <taxon>Enterobacterales</taxon>
        <taxon>Budviciaceae</taxon>
        <taxon>Pragia</taxon>
    </lineage>
</organism>
<protein>
    <submittedName>
        <fullName evidence="3">Protein-tyrosine phosphatase</fullName>
    </submittedName>
</protein>
<dbReference type="PANTHER" id="PTHR31126:SF1">
    <property type="entry name" value="TYROSINE SPECIFIC PROTEIN PHOSPHATASES DOMAIN-CONTAINING PROTEIN"/>
    <property type="match status" value="1"/>
</dbReference>
<name>A0AAJ4WB89_9GAMM</name>
<comment type="similarity">
    <text evidence="1">Belongs to the protein-tyrosine phosphatase family.</text>
</comment>
<dbReference type="InterPro" id="IPR029021">
    <property type="entry name" value="Prot-tyrosine_phosphatase-like"/>
</dbReference>
<keyword evidence="2" id="KW-0732">Signal</keyword>
<dbReference type="Gene3D" id="3.90.190.10">
    <property type="entry name" value="Protein tyrosine phosphatase superfamily"/>
    <property type="match status" value="1"/>
</dbReference>
<dbReference type="SUPFAM" id="SSF52799">
    <property type="entry name" value="(Phosphotyrosine protein) phosphatases II"/>
    <property type="match status" value="1"/>
</dbReference>
<feature type="chain" id="PRO_5042499351" evidence="2">
    <location>
        <begin position="27"/>
        <end position="378"/>
    </location>
</feature>
<proteinExistence type="inferred from homology"/>
<evidence type="ECO:0000313" key="4">
    <source>
        <dbReference type="Proteomes" id="UP000226420"/>
    </source>
</evidence>
<evidence type="ECO:0000313" key="3">
    <source>
        <dbReference type="EMBL" id="SFC96940.1"/>
    </source>
</evidence>
<sequence length="378" mass="42417">MSNIKSSLLFTAVLLAPLTISYPAYAAQTESSAIAINQQLINQNGNVTRDGNQLTVRWADMPTQGKVTIHWVDVASGKSTALEVIAKEGAVTFDDPNPQHRTLFKLPTNKNTVITLAERKVPAKGLDNLRDLGGFKTVDGRYTKWGMMYRADTPYKLKSEGYNYVAYNMNMGYVFDLRNDNEVAKKPDPAMNGITYFHTQIPDIPPAYKDVSWDTTETIYNFVSTPRAESFYVDTNAYMVEAPKSHDSMKQILSTALTAEGKGLVWHCAGGKDRTGYVSAVFLAALGVPEETIVNEYLLTNEYRKEFDKKELEDMSKEFNQDPKAIKGFLAIQQSRPEYIKAALDLIKQKYGSVDNYLLKEMGITKQQIEALKAMYTE</sequence>
<gene>
    <name evidence="3" type="ORF">SAMN02745723_10684</name>
</gene>
<evidence type="ECO:0000256" key="1">
    <source>
        <dbReference type="ARBA" id="ARBA00009580"/>
    </source>
</evidence>
<dbReference type="Proteomes" id="UP000226420">
    <property type="component" value="Unassembled WGS sequence"/>
</dbReference>
<dbReference type="InterPro" id="IPR026893">
    <property type="entry name" value="Tyr/Ser_Pase_IphP-type"/>
</dbReference>
<comment type="caution">
    <text evidence="3">The sequence shown here is derived from an EMBL/GenBank/DDBJ whole genome shotgun (WGS) entry which is preliminary data.</text>
</comment>
<evidence type="ECO:0000256" key="2">
    <source>
        <dbReference type="SAM" id="SignalP"/>
    </source>
</evidence>